<reference evidence="3" key="1">
    <citation type="submission" date="2023-07" db="EMBL/GenBank/DDBJ databases">
        <authorList>
            <consortium name="AG Swart"/>
            <person name="Singh M."/>
            <person name="Singh A."/>
            <person name="Seah K."/>
            <person name="Emmerich C."/>
        </authorList>
    </citation>
    <scope>NUCLEOTIDE SEQUENCE</scope>
    <source>
        <strain evidence="3">DP1</strain>
    </source>
</reference>
<sequence>MKLFREIEQGDFIFVSTLCLNYLCIFDNLGICRNCHPSCKECEGPDSCTRCESYMFLELSSGLCDVCDYSFYYDNTVKRCEECESSCHSNCAYREQCYKCSSQEQFYDLTSSSCTNTCSPGTVPAEGEVVHDLRFCVPTTFYVNPFSESIVEFGTYDNPHKNLVFPFVLIQNFMAFMNMKVTIYVMEESILSLPPDLAFLVHLDSVEILAYTDAITEPQRVTVEIKETVDNIFSPKSMFTLVSNISSNLPKILENGSLKPEEIIQLQRKNRGFIFDQTTLKIKDIDFISTVPQSESDGYFVLFSPINCDESALVLERSHIEGGGKTLESLSHMSLNVTDCSIDASLMNAGFEFHSQCIDSSKSLSNSLIFDNLTITQPREDAIVKTQSYLLFEGDINILIKGYKFQSLGAEPEDSPPIKITPFQSGCSHTAEIQGISIQDIELEILEGGNTERERSTQIYIDTSQHFSRKFDISLEGVTYKLPTGITNLNSLINIKGNDETIVNITGISAENFLLKSYALHVEGAKQVLIKSTTLQNIEKFGESLMRLVNVSSTSIQDLTINNCNYDDSESKYYIDTNFEGGVLNATGLHINSIATQSRVLLHIEDINELILNDSTFVNISLSSQSPLISNKALRATEIRNVTFEKISSGLIIISTPELILGSQSQFHFKNITMLDCITPFFKLSKFSNHSGSNGELSISGFEFNHAASVISELQNIGGLSPIIGYNDLVYQVNFTIRMNDLKFTGIEFDKLGGDVLSFTHQLSEEIQIENLEVNNCRNAYISLSSSSLLTTALKTQVRIVNSTFKDMELDTRSFIKIEGLSVLNVETCNFFQISTISEAAILHAAPSGATAIFTDNVFQNNSAFRASLFKVEDDSLVQLNNCTLKHNLAIFSGVIMAERNGRFEFYGSSFESNYGFSVVFASLFDVPNAPIIDNCVFYNYGILSTWDINYITEEPNEYCWSYCFLPSFYRKYINKTLNEFISLELESMIQLISSEIEIRNKTRFDYTGTVLDCFVAKAIMDDVVMFGGWSYRSVLIMTSSELVLTNSNITWVDTWNNQTSLVYSDMGSNLYIDGLVIDNLNSQLFILRSSTSVIKNIKITRVNPYYSYFRIEKAIDNHFENWEIISPSSYYRSILFQSYDSYFSLIQNITVTNPAKMLFKFQECQIDLMNQIDISDSATTVISFEQSVLNLMKNSIFMKNGGTSTAYGPIENYSSKIAIQNTTFSQNKARSGAGIAILCKKSTHCSTSLTDIIFDSNEATQKGGAIYYDVYRPIMTNITFNQNKAVYGENIASYPIKVVLSEELSDKIHLDEVASGQIIERVLNMSLVDIDKQVIADVTSGTISIISSSKKFMAKGQTSAPIVQGISLFKELILIGEPGSTTFDFVVSTTSIDKATILQAYNKTSLQDPLHVNFRYCKPGEADDGLNCNVCGSGSYSLNWNSSECTQCMDNANCLGGTEIHLHKGYWRSSVYSSAPIECLRSEACEGGYVPQNKYPVECQDGYQGILCTECVVTNGEKYERLANFECSKCPDPVMNALRILGLITLVGSFFAIMILIGIRKKRASQHSILLRILTNYLQLLTTALSFNLKFPPALTKIFYPIERIGTSSEAFLSFDCFIKDAEIKAFTPSVAIFKIFLTGLLPLLLIILGILFWLLAYAILRDRINLKRNLYITVIVTIFLMHPMLTKVGFEIFQCVQVDKNEYKVKTDLDITCMSPQHLLWSFAIGFPIICVWTIGCPLLAFIILYRNRKSLHLPRAQAYYLMLYQGLDIYYWEIINTVRKVIIVAINVFMATLPLTYTALAAVLFIIFFIRLQIRMKPYKSELNNQLEIESLVAGASTLFCGVLFIQEETDAPEIVLLALTVLVFINVKFFLFWVLLFSSQYAAKYDLVFSFYNLLAFILCKRKFAQELLSKEKDSLKQQKKVLYKPKKNKRRAKKRRKLLKKIKAVKKLPLKHFKKMEKSDLSATSNSMLRQFSTFSKSRRRIVGFKSKGKNDTSVDAILIRDDQKPSKPDLPINDA</sequence>
<dbReference type="SUPFAM" id="SSF57184">
    <property type="entry name" value="Growth factor receptor domain"/>
    <property type="match status" value="1"/>
</dbReference>
<feature type="transmembrane region" description="Helical" evidence="2">
    <location>
        <begin position="1637"/>
        <end position="1660"/>
    </location>
</feature>
<dbReference type="Gene3D" id="2.10.220.10">
    <property type="entry name" value="Hormone Receptor, Insulin-like Growth Factor Receptor 1, Chain A, domain 2"/>
    <property type="match status" value="1"/>
</dbReference>
<feature type="region of interest" description="Disordered" evidence="1">
    <location>
        <begin position="2001"/>
        <end position="2021"/>
    </location>
</feature>
<name>A0AAD1XMV4_EUPCR</name>
<dbReference type="PANTHER" id="PTHR11319:SF35">
    <property type="entry name" value="OUTER MEMBRANE PROTEIN PMPC-RELATED"/>
    <property type="match status" value="1"/>
</dbReference>
<feature type="transmembrane region" description="Helical" evidence="2">
    <location>
        <begin position="1570"/>
        <end position="1590"/>
    </location>
</feature>
<dbReference type="PANTHER" id="PTHR11319">
    <property type="entry name" value="G PROTEIN-COUPLED RECEPTOR-RELATED"/>
    <property type="match status" value="1"/>
</dbReference>
<dbReference type="EMBL" id="CAMPGE010017328">
    <property type="protein sequence ID" value="CAI2375821.1"/>
    <property type="molecule type" value="Genomic_DNA"/>
</dbReference>
<dbReference type="SUPFAM" id="SSF51126">
    <property type="entry name" value="Pectin lyase-like"/>
    <property type="match status" value="2"/>
</dbReference>
<dbReference type="InterPro" id="IPR006212">
    <property type="entry name" value="Furin_repeat"/>
</dbReference>
<feature type="transmembrane region" description="Helical" evidence="2">
    <location>
        <begin position="1760"/>
        <end position="1778"/>
    </location>
</feature>
<protein>
    <submittedName>
        <fullName evidence="3">Uncharacterized protein</fullName>
    </submittedName>
</protein>
<feature type="transmembrane region" description="Helical" evidence="2">
    <location>
        <begin position="1721"/>
        <end position="1748"/>
    </location>
</feature>
<dbReference type="SMART" id="SM00261">
    <property type="entry name" value="FU"/>
    <property type="match status" value="2"/>
</dbReference>
<dbReference type="Proteomes" id="UP001295684">
    <property type="component" value="Unassembled WGS sequence"/>
</dbReference>
<feature type="transmembrane region" description="Helical" evidence="2">
    <location>
        <begin position="1858"/>
        <end position="1880"/>
    </location>
</feature>
<keyword evidence="4" id="KW-1185">Reference proteome</keyword>
<organism evidence="3 4">
    <name type="scientific">Euplotes crassus</name>
    <dbReference type="NCBI Taxonomy" id="5936"/>
    <lineage>
        <taxon>Eukaryota</taxon>
        <taxon>Sar</taxon>
        <taxon>Alveolata</taxon>
        <taxon>Ciliophora</taxon>
        <taxon>Intramacronucleata</taxon>
        <taxon>Spirotrichea</taxon>
        <taxon>Hypotrichia</taxon>
        <taxon>Euplotida</taxon>
        <taxon>Euplotidae</taxon>
        <taxon>Moneuplotes</taxon>
    </lineage>
</organism>
<dbReference type="InterPro" id="IPR011050">
    <property type="entry name" value="Pectin_lyase_fold/virulence"/>
</dbReference>
<feature type="compositionally biased region" description="Basic and acidic residues" evidence="1">
    <location>
        <begin position="2001"/>
        <end position="2013"/>
    </location>
</feature>
<gene>
    <name evidence="3" type="ORF">ECRASSUSDP1_LOCUS17186</name>
</gene>
<evidence type="ECO:0000256" key="2">
    <source>
        <dbReference type="SAM" id="Phobius"/>
    </source>
</evidence>
<dbReference type="CDD" id="cd00064">
    <property type="entry name" value="FU"/>
    <property type="match status" value="1"/>
</dbReference>
<feature type="transmembrane region" description="Helical" evidence="2">
    <location>
        <begin position="1672"/>
        <end position="1692"/>
    </location>
</feature>
<accession>A0AAD1XMV4</accession>
<keyword evidence="2" id="KW-1133">Transmembrane helix</keyword>
<evidence type="ECO:0000313" key="3">
    <source>
        <dbReference type="EMBL" id="CAI2375821.1"/>
    </source>
</evidence>
<feature type="transmembrane region" description="Helical" evidence="2">
    <location>
        <begin position="1784"/>
        <end position="1813"/>
    </location>
</feature>
<keyword evidence="2" id="KW-0472">Membrane</keyword>
<evidence type="ECO:0000256" key="1">
    <source>
        <dbReference type="SAM" id="MobiDB-lite"/>
    </source>
</evidence>
<keyword evidence="2" id="KW-0812">Transmembrane</keyword>
<evidence type="ECO:0000313" key="4">
    <source>
        <dbReference type="Proteomes" id="UP001295684"/>
    </source>
</evidence>
<proteinExistence type="predicted"/>
<feature type="transmembrane region" description="Helical" evidence="2">
    <location>
        <begin position="1538"/>
        <end position="1558"/>
    </location>
</feature>
<dbReference type="InterPro" id="IPR009030">
    <property type="entry name" value="Growth_fac_rcpt_cys_sf"/>
</dbReference>
<comment type="caution">
    <text evidence="3">The sequence shown here is derived from an EMBL/GenBank/DDBJ whole genome shotgun (WGS) entry which is preliminary data.</text>
</comment>